<dbReference type="SUPFAM" id="SSF90123">
    <property type="entry name" value="ABC transporter transmembrane region"/>
    <property type="match status" value="2"/>
</dbReference>
<evidence type="ECO:0000256" key="6">
    <source>
        <dbReference type="ARBA" id="ARBA00022840"/>
    </source>
</evidence>
<name>A0AAQ3M3Y3_9PEZI</name>
<reference evidence="13 14" key="1">
    <citation type="submission" date="2023-11" db="EMBL/GenBank/DDBJ databases">
        <title>An acidophilic fungus is an integral part of prey digestion in a carnivorous sundew plant.</title>
        <authorList>
            <person name="Tsai I.J."/>
        </authorList>
    </citation>
    <scope>NUCLEOTIDE SEQUENCE [LARGE SCALE GENOMIC DNA]</scope>
    <source>
        <strain evidence="13">169a</strain>
    </source>
</reference>
<gene>
    <name evidence="13" type="ORF">R9X50_00226900</name>
</gene>
<dbReference type="PROSITE" id="PS50929">
    <property type="entry name" value="ABC_TM1F"/>
    <property type="match status" value="2"/>
</dbReference>
<dbReference type="Gene3D" id="3.40.50.300">
    <property type="entry name" value="P-loop containing nucleotide triphosphate hydrolases"/>
    <property type="match status" value="2"/>
</dbReference>
<feature type="domain" description="ABC transmembrane type-1" evidence="12">
    <location>
        <begin position="723"/>
        <end position="1011"/>
    </location>
</feature>
<sequence length="1304" mass="141793">MDRDVTRAHPGRASVSSQRTTHTVNDTGRDVAPEQFNDPILDPARPRQWQASTAHFSRKIYRQLLGLNPFKSSYFALYRSLESNTDRLVAIIGAICAIAAGLPLPLISTVFRDVINSFPPSEEQIRQLIIKLVSVAAAYFVVTAIYTAAFAISSEKISISLRQKLLDCLLHLDQTYMDTHEIDVSSLLAEKIDTIHAGCSEKVGIFIQSIAYFIAAFTVGFILSPRLTGILLAAVIPTMILVVSTTSRGVSKAQKAMELHNERANSIVESALRSVKVAQAFDMMADLCDEHIVHLNGAVKEGIRKAIVSAFQLGAIFFMAYSINALAFFVGSRMANEGHRGGEAGTVFAVVLLILDSSFVVAQFAPYMDIFARATAVRETLQDLFDARKEIENHRTIREVVEDFALNGQQIVVRNVSFAYPSRPTVRVLEDLNLDIQPGKLTAIVGTSGGGKSTLLSLLTGIYDYSGSIKFGLHELRGSNIINIRHQISVVEQEPFLFSGTIYDNICNGLDRSEYTEEELNRRCDAAAKQAAVDFLDDLPHGIHTRIGNELQLSGGQRQRISLARALIRKPAIIVLDEPTSALDAHSEVLVMEAVKTVAASGTTVIMIAHRLSTVLGTDKVIVISDGHVVEHGSPSDLSREGSVFRGLLDAQRTNVEDWTMSEKTLESSESGSPSSNSASATDKRNEYLDSAQEPQEVIPPLGLGVVISQFWRIIQPDSFLIVGGLLASIISGALLVAEALIFGAIISLLNQNPESSDFLSRANFLCLMFFIIALVALGSWVCSGTAFGVASTRSVVRVQTKLLHHFLYLDIEWFSSKGHSVHNLLSAFTKDTGDLSCLSGPALGTIFTTTTSVVSGIILAHIIAWKIAVVLLSAVPIMIVAGFLRLKVLGSADTRRRTAYMDATSLAAEACRARRTVSIFGLEGRILERYTQELKEPYAKGIYFIIGSNLLLAVSFAVTYFVYALAYWWGSRQVRYGMYSEQQFFTVLPALLFSAQSAGQLFSLSPEIARAKSAATSIFELLSSKSTILSSPTGKIDSAMSSAENLPANLMQPGATPKIAFEEVSLAYDPTEKRMALQNASFAIPRGKTVALVGPSGAGKSSTIGLIERFYDVTSGVVKFDGMDIRKMNVSHMRNRIGLVSQEPDLFPGTIAHNIRLGAADDQTVTEGDIEAVCKQCGLHDFIMSLPEGYSTECSSNGSAKLSGGQQQRLALARALVRKPEVLLLDEFSSALDAHSERHVHDAVAAAAQECTVVIVAHRLASIKEVDKIFVFNRGTVVEEGTHDELVLKGGLYYSMAKAQRLV</sequence>
<dbReference type="GO" id="GO:0005743">
    <property type="term" value="C:mitochondrial inner membrane"/>
    <property type="evidence" value="ECO:0007669"/>
    <property type="project" value="TreeGrafter"/>
</dbReference>
<comment type="subcellular location">
    <subcellularLocation>
        <location evidence="1">Membrane</location>
        <topology evidence="1">Multi-pass membrane protein</topology>
    </subcellularLocation>
</comment>
<evidence type="ECO:0000256" key="3">
    <source>
        <dbReference type="ARBA" id="ARBA00022448"/>
    </source>
</evidence>
<keyword evidence="4 10" id="KW-0812">Transmembrane</keyword>
<keyword evidence="14" id="KW-1185">Reference proteome</keyword>
<keyword evidence="6" id="KW-0067">ATP-binding</keyword>
<dbReference type="Proteomes" id="UP001303373">
    <property type="component" value="Chromosome 3"/>
</dbReference>
<feature type="transmembrane region" description="Helical" evidence="10">
    <location>
        <begin position="88"/>
        <end position="108"/>
    </location>
</feature>
<feature type="domain" description="ABC transmembrane type-1" evidence="12">
    <location>
        <begin position="91"/>
        <end position="373"/>
    </location>
</feature>
<feature type="region of interest" description="Disordered" evidence="9">
    <location>
        <begin position="1"/>
        <end position="34"/>
    </location>
</feature>
<evidence type="ECO:0000256" key="1">
    <source>
        <dbReference type="ARBA" id="ARBA00004141"/>
    </source>
</evidence>
<feature type="transmembrane region" description="Helical" evidence="10">
    <location>
        <begin position="229"/>
        <end position="247"/>
    </location>
</feature>
<comment type="similarity">
    <text evidence="2">Belongs to the ABC transporter superfamily. ABCB family. Multidrug resistance exporter (TC 3.A.1.201) subfamily.</text>
</comment>
<dbReference type="Gene3D" id="1.20.1560.10">
    <property type="entry name" value="ABC transporter type 1, transmembrane domain"/>
    <property type="match status" value="1"/>
</dbReference>
<feature type="transmembrane region" description="Helical" evidence="10">
    <location>
        <begin position="720"/>
        <end position="748"/>
    </location>
</feature>
<accession>A0AAQ3M3Y3</accession>
<feature type="transmembrane region" description="Helical" evidence="10">
    <location>
        <begin position="128"/>
        <end position="152"/>
    </location>
</feature>
<dbReference type="FunFam" id="3.40.50.300:FF:000967">
    <property type="entry name" value="ABC multidrug transporter mdr4"/>
    <property type="match status" value="1"/>
</dbReference>
<feature type="transmembrane region" description="Helical" evidence="10">
    <location>
        <begin position="768"/>
        <end position="791"/>
    </location>
</feature>
<evidence type="ECO:0000256" key="4">
    <source>
        <dbReference type="ARBA" id="ARBA00022692"/>
    </source>
</evidence>
<dbReference type="SMART" id="SM00382">
    <property type="entry name" value="AAA"/>
    <property type="match status" value="2"/>
</dbReference>
<dbReference type="PANTHER" id="PTHR43394">
    <property type="entry name" value="ATP-DEPENDENT PERMEASE MDL1, MITOCHONDRIAL"/>
    <property type="match status" value="1"/>
</dbReference>
<dbReference type="InterPro" id="IPR011527">
    <property type="entry name" value="ABC1_TM_dom"/>
</dbReference>
<evidence type="ECO:0000256" key="9">
    <source>
        <dbReference type="SAM" id="MobiDB-lite"/>
    </source>
</evidence>
<feature type="transmembrane region" description="Helical" evidence="10">
    <location>
        <begin position="843"/>
        <end position="864"/>
    </location>
</feature>
<proteinExistence type="inferred from homology"/>
<protein>
    <submittedName>
        <fullName evidence="13">Multidrug resistance protein 1-like protein</fullName>
    </submittedName>
</protein>
<evidence type="ECO:0000256" key="10">
    <source>
        <dbReference type="SAM" id="Phobius"/>
    </source>
</evidence>
<dbReference type="PROSITE" id="PS00211">
    <property type="entry name" value="ABC_TRANSPORTER_1"/>
    <property type="match status" value="2"/>
</dbReference>
<feature type="compositionally biased region" description="Polar residues" evidence="9">
    <location>
        <begin position="14"/>
        <end position="26"/>
    </location>
</feature>
<dbReference type="GO" id="GO:0090374">
    <property type="term" value="P:oligopeptide export from mitochondrion"/>
    <property type="evidence" value="ECO:0007669"/>
    <property type="project" value="TreeGrafter"/>
</dbReference>
<feature type="compositionally biased region" description="Low complexity" evidence="9">
    <location>
        <begin position="668"/>
        <end position="680"/>
    </location>
</feature>
<dbReference type="CDD" id="cd18577">
    <property type="entry name" value="ABC_6TM_Pgp_ABCB1_D1_like"/>
    <property type="match status" value="1"/>
</dbReference>
<evidence type="ECO:0000256" key="5">
    <source>
        <dbReference type="ARBA" id="ARBA00022741"/>
    </source>
</evidence>
<evidence type="ECO:0000259" key="12">
    <source>
        <dbReference type="PROSITE" id="PS50929"/>
    </source>
</evidence>
<feature type="transmembrane region" description="Helical" evidence="10">
    <location>
        <begin position="943"/>
        <end position="964"/>
    </location>
</feature>
<dbReference type="InterPro" id="IPR036640">
    <property type="entry name" value="ABC1_TM_sf"/>
</dbReference>
<dbReference type="Pfam" id="PF00664">
    <property type="entry name" value="ABC_membrane"/>
    <property type="match status" value="2"/>
</dbReference>
<dbReference type="InterPro" id="IPR003593">
    <property type="entry name" value="AAA+_ATPase"/>
</dbReference>
<dbReference type="InterPro" id="IPR027417">
    <property type="entry name" value="P-loop_NTPase"/>
</dbReference>
<dbReference type="GO" id="GO:0005524">
    <property type="term" value="F:ATP binding"/>
    <property type="evidence" value="ECO:0007669"/>
    <property type="project" value="UniProtKB-KW"/>
</dbReference>
<feature type="domain" description="ABC transporter" evidence="11">
    <location>
        <begin position="1060"/>
        <end position="1300"/>
    </location>
</feature>
<keyword evidence="3" id="KW-0813">Transport</keyword>
<dbReference type="InterPro" id="IPR003439">
    <property type="entry name" value="ABC_transporter-like_ATP-bd"/>
</dbReference>
<keyword evidence="7 10" id="KW-1133">Transmembrane helix</keyword>
<evidence type="ECO:0000313" key="14">
    <source>
        <dbReference type="Proteomes" id="UP001303373"/>
    </source>
</evidence>
<dbReference type="FunFam" id="3.40.50.300:FF:000604">
    <property type="entry name" value="ABC transporter B family member 28"/>
    <property type="match status" value="1"/>
</dbReference>
<evidence type="ECO:0000256" key="2">
    <source>
        <dbReference type="ARBA" id="ARBA00007577"/>
    </source>
</evidence>
<feature type="transmembrane region" description="Helical" evidence="10">
    <location>
        <begin position="310"/>
        <end position="332"/>
    </location>
</feature>
<feature type="transmembrane region" description="Helical" evidence="10">
    <location>
        <begin position="203"/>
        <end position="223"/>
    </location>
</feature>
<dbReference type="EMBL" id="CP138582">
    <property type="protein sequence ID" value="WPG99455.1"/>
    <property type="molecule type" value="Genomic_DNA"/>
</dbReference>
<feature type="transmembrane region" description="Helical" evidence="10">
    <location>
        <begin position="870"/>
        <end position="889"/>
    </location>
</feature>
<dbReference type="CDD" id="cd18578">
    <property type="entry name" value="ABC_6TM_Pgp_ABCB1_D2_like"/>
    <property type="match status" value="1"/>
</dbReference>
<keyword evidence="8 10" id="KW-0472">Membrane</keyword>
<dbReference type="SUPFAM" id="SSF52540">
    <property type="entry name" value="P-loop containing nucleoside triphosphate hydrolases"/>
    <property type="match status" value="2"/>
</dbReference>
<dbReference type="InterPro" id="IPR039421">
    <property type="entry name" value="Type_1_exporter"/>
</dbReference>
<evidence type="ECO:0000256" key="8">
    <source>
        <dbReference type="ARBA" id="ARBA00023136"/>
    </source>
</evidence>
<feature type="transmembrane region" description="Helical" evidence="10">
    <location>
        <begin position="344"/>
        <end position="365"/>
    </location>
</feature>
<feature type="domain" description="ABC transporter" evidence="11">
    <location>
        <begin position="411"/>
        <end position="651"/>
    </location>
</feature>
<dbReference type="GO" id="GO:0015421">
    <property type="term" value="F:ABC-type oligopeptide transporter activity"/>
    <property type="evidence" value="ECO:0007669"/>
    <property type="project" value="TreeGrafter"/>
</dbReference>
<dbReference type="GO" id="GO:0016887">
    <property type="term" value="F:ATP hydrolysis activity"/>
    <property type="evidence" value="ECO:0007669"/>
    <property type="project" value="InterPro"/>
</dbReference>
<dbReference type="InterPro" id="IPR017871">
    <property type="entry name" value="ABC_transporter-like_CS"/>
</dbReference>
<evidence type="ECO:0000256" key="7">
    <source>
        <dbReference type="ARBA" id="ARBA00022989"/>
    </source>
</evidence>
<feature type="region of interest" description="Disordered" evidence="9">
    <location>
        <begin position="661"/>
        <end position="687"/>
    </location>
</feature>
<evidence type="ECO:0000259" key="11">
    <source>
        <dbReference type="PROSITE" id="PS50893"/>
    </source>
</evidence>
<dbReference type="PANTHER" id="PTHR43394:SF18">
    <property type="entry name" value="ABC TRANSPORTER B FAMILY MEMBER 11-LIKE"/>
    <property type="match status" value="1"/>
</dbReference>
<keyword evidence="5" id="KW-0547">Nucleotide-binding</keyword>
<organism evidence="13 14">
    <name type="scientific">Acrodontium crateriforme</name>
    <dbReference type="NCBI Taxonomy" id="150365"/>
    <lineage>
        <taxon>Eukaryota</taxon>
        <taxon>Fungi</taxon>
        <taxon>Dikarya</taxon>
        <taxon>Ascomycota</taxon>
        <taxon>Pezizomycotina</taxon>
        <taxon>Dothideomycetes</taxon>
        <taxon>Dothideomycetidae</taxon>
        <taxon>Mycosphaerellales</taxon>
        <taxon>Teratosphaeriaceae</taxon>
        <taxon>Acrodontium</taxon>
    </lineage>
</organism>
<dbReference type="PROSITE" id="PS50893">
    <property type="entry name" value="ABC_TRANSPORTER_2"/>
    <property type="match status" value="2"/>
</dbReference>
<evidence type="ECO:0000313" key="13">
    <source>
        <dbReference type="EMBL" id="WPG99455.1"/>
    </source>
</evidence>
<dbReference type="Pfam" id="PF00005">
    <property type="entry name" value="ABC_tran"/>
    <property type="match status" value="2"/>
</dbReference>